<dbReference type="InterPro" id="IPR010152">
    <property type="entry name" value="CRISPR-assoc_prot_Cas2_sub"/>
</dbReference>
<gene>
    <name evidence="1" type="primary">cas2e</name>
    <name evidence="1" type="ORF">GQR91_14165</name>
    <name evidence="2" type="ORF">SAMN05216557_11030</name>
</gene>
<dbReference type="OrthoDB" id="7570605at2"/>
<evidence type="ECO:0000313" key="4">
    <source>
        <dbReference type="Proteomes" id="UP000436801"/>
    </source>
</evidence>
<evidence type="ECO:0000313" key="1">
    <source>
        <dbReference type="EMBL" id="MWC44772.1"/>
    </source>
</evidence>
<protein>
    <submittedName>
        <fullName evidence="2">CRISPR-associated protein, Cas2 family</fullName>
    </submittedName>
    <submittedName>
        <fullName evidence="1">Type I-E CRISPR-associated endoribonuclease Cas2</fullName>
    </submittedName>
</protein>
<dbReference type="Proteomes" id="UP000323502">
    <property type="component" value="Unassembled WGS sequence"/>
</dbReference>
<dbReference type="EMBL" id="WSUT01000005">
    <property type="protein sequence ID" value="MWC44772.1"/>
    <property type="molecule type" value="Genomic_DNA"/>
</dbReference>
<dbReference type="Proteomes" id="UP000436801">
    <property type="component" value="Unassembled WGS sequence"/>
</dbReference>
<sequence length="108" mass="11591">MPLTVIITRDVEDRYRGFLGSAMLELAPGVYAQPRMSAGVRGRIWTVVEEWHGRLRRGSIVMCWAEAGAAGGLGLATLGEPPKDVVAHDGILLVRRALPSRGVIVGEG</sequence>
<dbReference type="Pfam" id="PF09707">
    <property type="entry name" value="Cas_Cas2CT1978"/>
    <property type="match status" value="1"/>
</dbReference>
<keyword evidence="3" id="KW-1185">Reference proteome</keyword>
<name>A0A1G7R502_9SPHN</name>
<organism evidence="2 3">
    <name type="scientific">Sphingomonas carotinifaciens</name>
    <dbReference type="NCBI Taxonomy" id="1166323"/>
    <lineage>
        <taxon>Bacteria</taxon>
        <taxon>Pseudomonadati</taxon>
        <taxon>Pseudomonadota</taxon>
        <taxon>Alphaproteobacteria</taxon>
        <taxon>Sphingomonadales</taxon>
        <taxon>Sphingomonadaceae</taxon>
        <taxon>Sphingomonas</taxon>
    </lineage>
</organism>
<dbReference type="NCBIfam" id="TIGR01873">
    <property type="entry name" value="cas_CT1978"/>
    <property type="match status" value="1"/>
</dbReference>
<evidence type="ECO:0000313" key="3">
    <source>
        <dbReference type="Proteomes" id="UP000323502"/>
    </source>
</evidence>
<evidence type="ECO:0000313" key="2">
    <source>
        <dbReference type="EMBL" id="SDG05239.1"/>
    </source>
</evidence>
<dbReference type="Gene3D" id="3.30.70.240">
    <property type="match status" value="1"/>
</dbReference>
<accession>A0A1G7R502</accession>
<reference evidence="1 4" key="2">
    <citation type="submission" date="2019-12" db="EMBL/GenBank/DDBJ databases">
        <authorList>
            <person name="Zheng J."/>
        </authorList>
    </citation>
    <scope>NUCLEOTIDE SEQUENCE [LARGE SCALE GENOMIC DNA]</scope>
    <source>
        <strain evidence="1 4">DSM 27347</strain>
    </source>
</reference>
<dbReference type="AlphaFoldDB" id="A0A1G7R502"/>
<proteinExistence type="predicted"/>
<reference evidence="2 3" key="1">
    <citation type="submission" date="2016-10" db="EMBL/GenBank/DDBJ databases">
        <authorList>
            <person name="Varghese N."/>
            <person name="Submissions S."/>
        </authorList>
    </citation>
    <scope>NUCLEOTIDE SEQUENCE [LARGE SCALE GENOMIC DNA]</scope>
    <source>
        <strain evidence="2 3">S7-754</strain>
    </source>
</reference>
<dbReference type="EMBL" id="FNBI01000010">
    <property type="protein sequence ID" value="SDG05239.1"/>
    <property type="molecule type" value="Genomic_DNA"/>
</dbReference>
<dbReference type="RefSeq" id="WP_149683416.1">
    <property type="nucleotide sequence ID" value="NZ_FNBI01000010.1"/>
</dbReference>